<sequence length="38" mass="4018">MQSQSRTARSLQCGQTTSKISPTGISCSYGPWRAASIA</sequence>
<organism evidence="2 3">
    <name type="scientific">Colletotrichum kahawae</name>
    <name type="common">Coffee berry disease fungus</name>
    <dbReference type="NCBI Taxonomy" id="34407"/>
    <lineage>
        <taxon>Eukaryota</taxon>
        <taxon>Fungi</taxon>
        <taxon>Dikarya</taxon>
        <taxon>Ascomycota</taxon>
        <taxon>Pezizomycotina</taxon>
        <taxon>Sordariomycetes</taxon>
        <taxon>Hypocreomycetidae</taxon>
        <taxon>Glomerellales</taxon>
        <taxon>Glomerellaceae</taxon>
        <taxon>Colletotrichum</taxon>
        <taxon>Colletotrichum gloeosporioides species complex</taxon>
    </lineage>
</organism>
<comment type="caution">
    <text evidence="2">The sequence shown here is derived from an EMBL/GenBank/DDBJ whole genome shotgun (WGS) entry which is preliminary data.</text>
</comment>
<reference evidence="2" key="1">
    <citation type="submission" date="2023-02" db="EMBL/GenBank/DDBJ databases">
        <title>Colletotrichum kahawae CIFC_Que2 genome sequencing and assembly.</title>
        <authorList>
            <person name="Baroncelli R."/>
        </authorList>
    </citation>
    <scope>NUCLEOTIDE SEQUENCE</scope>
    <source>
        <strain evidence="2">CIFC_Que2</strain>
    </source>
</reference>
<feature type="region of interest" description="Disordered" evidence="1">
    <location>
        <begin position="1"/>
        <end position="38"/>
    </location>
</feature>
<gene>
    <name evidence="2" type="ORF">CKAH01_19009</name>
</gene>
<evidence type="ECO:0000313" key="2">
    <source>
        <dbReference type="EMBL" id="KAK2733612.1"/>
    </source>
</evidence>
<proteinExistence type="predicted"/>
<dbReference type="EMBL" id="VYYT01000498">
    <property type="protein sequence ID" value="KAK2733612.1"/>
    <property type="molecule type" value="Genomic_DNA"/>
</dbReference>
<evidence type="ECO:0000256" key="1">
    <source>
        <dbReference type="SAM" id="MobiDB-lite"/>
    </source>
</evidence>
<keyword evidence="3" id="KW-1185">Reference proteome</keyword>
<dbReference type="Proteomes" id="UP001281614">
    <property type="component" value="Unassembled WGS sequence"/>
</dbReference>
<dbReference type="AlphaFoldDB" id="A0AAE0CZS7"/>
<feature type="compositionally biased region" description="Polar residues" evidence="1">
    <location>
        <begin position="1"/>
        <end position="26"/>
    </location>
</feature>
<evidence type="ECO:0000313" key="3">
    <source>
        <dbReference type="Proteomes" id="UP001281614"/>
    </source>
</evidence>
<protein>
    <submittedName>
        <fullName evidence="2">Uncharacterized protein</fullName>
    </submittedName>
</protein>
<name>A0AAE0CZS7_COLKA</name>
<accession>A0AAE0CZS7</accession>